<keyword evidence="4 10" id="KW-1003">Cell membrane</keyword>
<keyword evidence="6 10" id="KW-1278">Translocase</keyword>
<dbReference type="InterPro" id="IPR021050">
    <property type="entry name" value="Cyt_c_oxidase_su4_actinobac"/>
</dbReference>
<dbReference type="EC" id="7.1.1.9" evidence="10"/>
<accession>A0A934X7Z3</accession>
<proteinExistence type="inferred from homology"/>
<evidence type="ECO:0000313" key="12">
    <source>
        <dbReference type="EMBL" id="MBK6301933.1"/>
    </source>
</evidence>
<comment type="subcellular location">
    <subcellularLocation>
        <location evidence="2">Cell membrane</location>
        <topology evidence="2">Multi-pass membrane protein</topology>
    </subcellularLocation>
</comment>
<evidence type="ECO:0000313" key="13">
    <source>
        <dbReference type="Proteomes" id="UP000718281"/>
    </source>
</evidence>
<reference evidence="12 13" key="1">
    <citation type="submission" date="2020-10" db="EMBL/GenBank/DDBJ databases">
        <title>Connecting structure to function with the recovery of over 1000 high-quality activated sludge metagenome-assembled genomes encoding full-length rRNA genes using long-read sequencing.</title>
        <authorList>
            <person name="Singleton C.M."/>
            <person name="Petriglieri F."/>
            <person name="Kristensen J.M."/>
            <person name="Kirkegaard R.H."/>
            <person name="Michaelsen T.Y."/>
            <person name="Andersen M.H."/>
            <person name="Karst S.M."/>
            <person name="Dueholm M.S."/>
            <person name="Nielsen P.H."/>
            <person name="Albertsen M."/>
        </authorList>
    </citation>
    <scope>NUCLEOTIDE SEQUENCE [LARGE SCALE GENOMIC DNA]</scope>
    <source>
        <strain evidence="12">AalE_18-Q3-R2-46_BAT3C.188</strain>
    </source>
</reference>
<comment type="caution">
    <text evidence="12">The sequence shown here is derived from an EMBL/GenBank/DDBJ whole genome shotgun (WGS) entry which is preliminary data.</text>
</comment>
<evidence type="ECO:0000256" key="11">
    <source>
        <dbReference type="SAM" id="Phobius"/>
    </source>
</evidence>
<dbReference type="Proteomes" id="UP000718281">
    <property type="component" value="Unassembled WGS sequence"/>
</dbReference>
<evidence type="ECO:0000256" key="9">
    <source>
        <dbReference type="ARBA" id="ARBA00047816"/>
    </source>
</evidence>
<name>A0A934X7Z3_9MICO</name>
<organism evidence="12 13">
    <name type="scientific">Candidatus Phosphoribacter hodrii</name>
    <dbReference type="NCBI Taxonomy" id="2953743"/>
    <lineage>
        <taxon>Bacteria</taxon>
        <taxon>Bacillati</taxon>
        <taxon>Actinomycetota</taxon>
        <taxon>Actinomycetes</taxon>
        <taxon>Micrococcales</taxon>
        <taxon>Dermatophilaceae</taxon>
        <taxon>Candidatus Phosphoribacter</taxon>
    </lineage>
</organism>
<protein>
    <recommendedName>
        <fullName evidence="10">Cytochrome c oxidase polypeptide 4</fullName>
        <ecNumber evidence="10">7.1.1.9</ecNumber>
    </recommendedName>
    <alternativeName>
        <fullName evidence="10">Cytochrome aa3 subunit 4</fullName>
    </alternativeName>
    <alternativeName>
        <fullName evidence="10">Cytochrome c oxidase polypeptide IV</fullName>
    </alternativeName>
</protein>
<sequence length="138" mass="15576">MKATWRIFLILMIFFFGTVPFYAAWQQKDYGAVLEIAGPIALFITALMMALAGWYLWVTSRKFENLPDDNPDGEISDIEGDYGFFTPSSWWPLALGFSSALAFAGLAVGWWLFMIAFVIGCVSLVGWTFEHFKGDYAN</sequence>
<evidence type="ECO:0000256" key="3">
    <source>
        <dbReference type="ARBA" id="ARBA00006870"/>
    </source>
</evidence>
<dbReference type="GO" id="GO:0022900">
    <property type="term" value="P:electron transport chain"/>
    <property type="evidence" value="ECO:0007669"/>
    <property type="project" value="InterPro"/>
</dbReference>
<dbReference type="Pfam" id="PF12270">
    <property type="entry name" value="Cyt_c_ox_IV"/>
    <property type="match status" value="1"/>
</dbReference>
<dbReference type="AlphaFoldDB" id="A0A934X7Z3"/>
<evidence type="ECO:0000256" key="10">
    <source>
        <dbReference type="PIRNR" id="PIRNR017385"/>
    </source>
</evidence>
<comment type="function">
    <text evidence="1 10">Part of cytochrome c oxidase, its function is unknown.</text>
</comment>
<comment type="similarity">
    <text evidence="3 10">Belongs to the cytochrome c oxidase bacterial subunit CtaF family.</text>
</comment>
<keyword evidence="5 11" id="KW-0812">Transmembrane</keyword>
<feature type="transmembrane region" description="Helical" evidence="11">
    <location>
        <begin position="100"/>
        <end position="129"/>
    </location>
</feature>
<comment type="catalytic activity">
    <reaction evidence="9 10">
        <text>4 Fe(II)-[cytochrome c] + O2 + 8 H(+)(in) = 4 Fe(III)-[cytochrome c] + 2 H2O + 4 H(+)(out)</text>
        <dbReference type="Rhea" id="RHEA:11436"/>
        <dbReference type="Rhea" id="RHEA-COMP:10350"/>
        <dbReference type="Rhea" id="RHEA-COMP:14399"/>
        <dbReference type="ChEBI" id="CHEBI:15377"/>
        <dbReference type="ChEBI" id="CHEBI:15378"/>
        <dbReference type="ChEBI" id="CHEBI:15379"/>
        <dbReference type="ChEBI" id="CHEBI:29033"/>
        <dbReference type="ChEBI" id="CHEBI:29034"/>
        <dbReference type="EC" id="7.1.1.9"/>
    </reaction>
</comment>
<evidence type="ECO:0000256" key="1">
    <source>
        <dbReference type="ARBA" id="ARBA00002536"/>
    </source>
</evidence>
<keyword evidence="8 10" id="KW-0472">Membrane</keyword>
<evidence type="ECO:0000256" key="7">
    <source>
        <dbReference type="ARBA" id="ARBA00022989"/>
    </source>
</evidence>
<evidence type="ECO:0000256" key="6">
    <source>
        <dbReference type="ARBA" id="ARBA00022967"/>
    </source>
</evidence>
<dbReference type="PIRSF" id="PIRSF017385">
    <property type="entry name" value="CtaF"/>
    <property type="match status" value="1"/>
</dbReference>
<dbReference type="GO" id="GO:0005886">
    <property type="term" value="C:plasma membrane"/>
    <property type="evidence" value="ECO:0007669"/>
    <property type="project" value="UniProtKB-SubCell"/>
</dbReference>
<feature type="transmembrane region" description="Helical" evidence="11">
    <location>
        <begin position="32"/>
        <end position="57"/>
    </location>
</feature>
<comment type="subunit">
    <text evidence="10">Associates with subunits I, II and III to form cytochrome c oxidase.</text>
</comment>
<evidence type="ECO:0000256" key="8">
    <source>
        <dbReference type="ARBA" id="ARBA00023136"/>
    </source>
</evidence>
<evidence type="ECO:0000256" key="4">
    <source>
        <dbReference type="ARBA" id="ARBA00022475"/>
    </source>
</evidence>
<evidence type="ECO:0000256" key="2">
    <source>
        <dbReference type="ARBA" id="ARBA00004651"/>
    </source>
</evidence>
<gene>
    <name evidence="12" type="ORF">IPF40_13145</name>
</gene>
<dbReference type="EMBL" id="JADIXZ010000006">
    <property type="protein sequence ID" value="MBK6301933.1"/>
    <property type="molecule type" value="Genomic_DNA"/>
</dbReference>
<evidence type="ECO:0000256" key="5">
    <source>
        <dbReference type="ARBA" id="ARBA00022692"/>
    </source>
</evidence>
<keyword evidence="7 11" id="KW-1133">Transmembrane helix</keyword>
<dbReference type="GO" id="GO:0004129">
    <property type="term" value="F:cytochrome-c oxidase activity"/>
    <property type="evidence" value="ECO:0007669"/>
    <property type="project" value="UniProtKB-EC"/>
</dbReference>
<feature type="transmembrane region" description="Helical" evidence="11">
    <location>
        <begin position="6"/>
        <end position="25"/>
    </location>
</feature>